<dbReference type="InterPro" id="IPR036049">
    <property type="entry name" value="Ribosomal_uL29_sf"/>
</dbReference>
<evidence type="ECO:0000256" key="3">
    <source>
        <dbReference type="ARBA" id="ARBA00023274"/>
    </source>
</evidence>
<evidence type="ECO:0000256" key="5">
    <source>
        <dbReference type="HAMAP-Rule" id="MF_00374"/>
    </source>
</evidence>
<organism evidence="6 7">
    <name type="scientific">Candidatus Moanibacter tarae</name>
    <dbReference type="NCBI Taxonomy" id="2200854"/>
    <lineage>
        <taxon>Bacteria</taxon>
        <taxon>Pseudomonadati</taxon>
        <taxon>Verrucomicrobiota</taxon>
        <taxon>Opitutia</taxon>
        <taxon>Puniceicoccales</taxon>
        <taxon>Puniceicoccales incertae sedis</taxon>
        <taxon>Candidatus Moanibacter</taxon>
    </lineage>
</organism>
<dbReference type="GO" id="GO:0006412">
    <property type="term" value="P:translation"/>
    <property type="evidence" value="ECO:0007669"/>
    <property type="project" value="UniProtKB-UniRule"/>
</dbReference>
<dbReference type="EMBL" id="CP029803">
    <property type="protein sequence ID" value="AWT59368.1"/>
    <property type="molecule type" value="Genomic_DNA"/>
</dbReference>
<dbReference type="SUPFAM" id="SSF46561">
    <property type="entry name" value="Ribosomal protein L29 (L29p)"/>
    <property type="match status" value="1"/>
</dbReference>
<sequence>MKSAEVRELAVGEIEKKLRDTRDELLQMHLRKETGQVERPHLIRELRRDIARIETIHREKLRAK</sequence>
<dbReference type="GO" id="GO:1990904">
    <property type="term" value="C:ribonucleoprotein complex"/>
    <property type="evidence" value="ECO:0007669"/>
    <property type="project" value="UniProtKB-KW"/>
</dbReference>
<dbReference type="KEGG" id="mtar:DF168_00555"/>
<evidence type="ECO:0000256" key="2">
    <source>
        <dbReference type="ARBA" id="ARBA00022980"/>
    </source>
</evidence>
<name>A0A2Z4AEH3_9BACT</name>
<gene>
    <name evidence="5 6" type="primary">rpmC</name>
    <name evidence="6" type="ORF">DF168_00555</name>
</gene>
<dbReference type="Gene3D" id="1.10.287.310">
    <property type="match status" value="1"/>
</dbReference>
<protein>
    <recommendedName>
        <fullName evidence="4 5">Large ribosomal subunit protein uL29</fullName>
    </recommendedName>
</protein>
<comment type="similarity">
    <text evidence="1 5">Belongs to the universal ribosomal protein uL29 family.</text>
</comment>
<dbReference type="GO" id="GO:0003735">
    <property type="term" value="F:structural constituent of ribosome"/>
    <property type="evidence" value="ECO:0007669"/>
    <property type="project" value="InterPro"/>
</dbReference>
<dbReference type="Proteomes" id="UP000247465">
    <property type="component" value="Chromosome"/>
</dbReference>
<evidence type="ECO:0000313" key="7">
    <source>
        <dbReference type="Proteomes" id="UP000247465"/>
    </source>
</evidence>
<keyword evidence="3 5" id="KW-0687">Ribonucleoprotein</keyword>
<evidence type="ECO:0000313" key="6">
    <source>
        <dbReference type="EMBL" id="AWT59368.1"/>
    </source>
</evidence>
<evidence type="ECO:0000256" key="1">
    <source>
        <dbReference type="ARBA" id="ARBA00009254"/>
    </source>
</evidence>
<dbReference type="FunFam" id="1.10.287.310:FF:000001">
    <property type="entry name" value="50S ribosomal protein L29"/>
    <property type="match status" value="1"/>
</dbReference>
<accession>A0A2Z4AEH3</accession>
<dbReference type="GO" id="GO:0005840">
    <property type="term" value="C:ribosome"/>
    <property type="evidence" value="ECO:0007669"/>
    <property type="project" value="UniProtKB-KW"/>
</dbReference>
<evidence type="ECO:0000256" key="4">
    <source>
        <dbReference type="ARBA" id="ARBA00035204"/>
    </source>
</evidence>
<dbReference type="InterPro" id="IPR001854">
    <property type="entry name" value="Ribosomal_uL29"/>
</dbReference>
<reference evidence="6 7" key="1">
    <citation type="submission" date="2018-06" db="EMBL/GenBank/DDBJ databases">
        <title>Draft Genome Sequence of a Novel Marine Bacterium Related to the Verrucomicrobia.</title>
        <authorList>
            <person name="Vosseberg J."/>
            <person name="Martijn J."/>
            <person name="Ettema T.J.G."/>
        </authorList>
    </citation>
    <scope>NUCLEOTIDE SEQUENCE [LARGE SCALE GENOMIC DNA]</scope>
    <source>
        <strain evidence="6">TARA_B100001123</strain>
    </source>
</reference>
<proteinExistence type="inferred from homology"/>
<keyword evidence="2 5" id="KW-0689">Ribosomal protein</keyword>
<dbReference type="AlphaFoldDB" id="A0A2Z4AEH3"/>
<dbReference type="Pfam" id="PF00831">
    <property type="entry name" value="Ribosomal_L29"/>
    <property type="match status" value="1"/>
</dbReference>
<dbReference type="NCBIfam" id="TIGR00012">
    <property type="entry name" value="L29"/>
    <property type="match status" value="1"/>
</dbReference>
<dbReference type="CDD" id="cd00427">
    <property type="entry name" value="Ribosomal_L29_HIP"/>
    <property type="match status" value="1"/>
</dbReference>
<dbReference type="HAMAP" id="MF_00374">
    <property type="entry name" value="Ribosomal_uL29"/>
    <property type="match status" value="1"/>
</dbReference>